<reference evidence="1" key="1">
    <citation type="journal article" date="2019" name="Science">
        <title>Mutation of a bHLH transcription factor allowed almond domestication.</title>
        <authorList>
            <person name="Sanchez-Perez R."/>
            <person name="Pavan S."/>
            <person name="Mazzeo R."/>
            <person name="Moldovan C."/>
            <person name="Aiese Cigliano R."/>
            <person name="Del Cueto J."/>
            <person name="Ricciardi F."/>
            <person name="Lotti C."/>
            <person name="Ricciardi L."/>
            <person name="Dicenta F."/>
            <person name="Lopez-Marques R.L."/>
            <person name="Lindberg Moller B."/>
        </authorList>
    </citation>
    <scope>NUCLEOTIDE SEQUENCE</scope>
</reference>
<proteinExistence type="predicted"/>
<accession>A0A4Y1R7I9</accession>
<organism evidence="1">
    <name type="scientific">Prunus dulcis</name>
    <name type="common">Almond</name>
    <name type="synonym">Amygdalus dulcis</name>
    <dbReference type="NCBI Taxonomy" id="3755"/>
    <lineage>
        <taxon>Eukaryota</taxon>
        <taxon>Viridiplantae</taxon>
        <taxon>Streptophyta</taxon>
        <taxon>Embryophyta</taxon>
        <taxon>Tracheophyta</taxon>
        <taxon>Spermatophyta</taxon>
        <taxon>Magnoliopsida</taxon>
        <taxon>eudicotyledons</taxon>
        <taxon>Gunneridae</taxon>
        <taxon>Pentapetalae</taxon>
        <taxon>rosids</taxon>
        <taxon>fabids</taxon>
        <taxon>Rosales</taxon>
        <taxon>Rosaceae</taxon>
        <taxon>Amygdaloideae</taxon>
        <taxon>Amygdaleae</taxon>
        <taxon>Prunus</taxon>
    </lineage>
</organism>
<gene>
    <name evidence="1" type="ORF">Prudu_010000</name>
</gene>
<name>A0A4Y1R7I9_PRUDU</name>
<sequence>MLWMAEEPNQFALATWHVEYIWDLCISTQVDASMKLLSEINFGPGFSGCLERDFHINVIICYKCDFIGPVWLAGYGIAETSGN</sequence>
<dbReference type="EMBL" id="AP019299">
    <property type="protein sequence ID" value="BBH00092.1"/>
    <property type="molecule type" value="Genomic_DNA"/>
</dbReference>
<protein>
    <submittedName>
        <fullName evidence="1">Pentatricopeptide repeat superfamily protein</fullName>
    </submittedName>
</protein>
<dbReference type="AlphaFoldDB" id="A0A4Y1R7I9"/>
<evidence type="ECO:0000313" key="1">
    <source>
        <dbReference type="EMBL" id="BBH00092.1"/>
    </source>
</evidence>